<reference evidence="2" key="1">
    <citation type="journal article" date="2021" name="Nat. Commun.">
        <title>Genetic determinants of endophytism in the Arabidopsis root mycobiome.</title>
        <authorList>
            <person name="Mesny F."/>
            <person name="Miyauchi S."/>
            <person name="Thiergart T."/>
            <person name="Pickel B."/>
            <person name="Atanasova L."/>
            <person name="Karlsson M."/>
            <person name="Huettel B."/>
            <person name="Barry K.W."/>
            <person name="Haridas S."/>
            <person name="Chen C."/>
            <person name="Bauer D."/>
            <person name="Andreopoulos W."/>
            <person name="Pangilinan J."/>
            <person name="LaButti K."/>
            <person name="Riley R."/>
            <person name="Lipzen A."/>
            <person name="Clum A."/>
            <person name="Drula E."/>
            <person name="Henrissat B."/>
            <person name="Kohler A."/>
            <person name="Grigoriev I.V."/>
            <person name="Martin F.M."/>
            <person name="Hacquard S."/>
        </authorList>
    </citation>
    <scope>NUCLEOTIDE SEQUENCE</scope>
    <source>
        <strain evidence="2">FSSC 5 MPI-SDFR-AT-0091</strain>
    </source>
</reference>
<dbReference type="Pfam" id="PF18120">
    <property type="entry name" value="DUF5597"/>
    <property type="match status" value="1"/>
</dbReference>
<keyword evidence="2" id="KW-0378">Hydrolase</keyword>
<comment type="caution">
    <text evidence="2">The sequence shown here is derived from an EMBL/GenBank/DDBJ whole genome shotgun (WGS) entry which is preliminary data.</text>
</comment>
<gene>
    <name evidence="2" type="ORF">B0J15DRAFT_506798</name>
</gene>
<dbReference type="Proteomes" id="UP000736672">
    <property type="component" value="Unassembled WGS sequence"/>
</dbReference>
<protein>
    <submittedName>
        <fullName evidence="2">Glycoside hydrolase superfamily</fullName>
    </submittedName>
</protein>
<feature type="domain" description="DUF5597" evidence="1">
    <location>
        <begin position="361"/>
        <end position="491"/>
    </location>
</feature>
<proteinExistence type="predicted"/>
<dbReference type="Gene3D" id="3.20.20.80">
    <property type="entry name" value="Glycosidases"/>
    <property type="match status" value="1"/>
</dbReference>
<dbReference type="SUPFAM" id="SSF51445">
    <property type="entry name" value="(Trans)glycosidases"/>
    <property type="match status" value="1"/>
</dbReference>
<dbReference type="Gene3D" id="2.60.220.20">
    <property type="entry name" value="putative beta-Galactosidase from caulobacter crescentus"/>
    <property type="match status" value="1"/>
</dbReference>
<sequence length="530" mass="58094">MYAHLAETQCSKQLIVNGRPFLMLGGELQNSSLSSAEYMDSVWQKLVDGNYNTILGAVTWETVERREGHLDFSELDKIILGARSHGLHLIFFVVKTNPTRFPRAKLRKAGGVSQAADVLSIFHSNAVEADARAFGALMAHIKEIDEKHPTVLMVQVENEVGLLGDSRDGNALAEAVFAEPENLHADLKANIPSFRPHIKPNGTAHSSRGNWETVFGKGPRTDEIFMVYHYARFINRVAKAGKKEYPLPLFTNVWMNYVGDDAGNDFPTVAGGGGHPDDYPSSGATSNRFATSLDFISPDIYLTNYATTCSKYQHRNQPLFIPKQRRNAYRAQRAWVTIGSYAALGTSPFRVNPVDPVDSAFTKSYGVLSSVSNIILQAQTQPGSMKGFFFNKVPDSGPDTAKPIVHHFGDYEFTIQRVYVFGKPGPAEGIVIHQSGGKFLLIGCGFSVMARALRRNATLTGILHFEKTPEGCSKGELRTLRALNGDETRSGACAVMPNSDPDYGGFPISVTIPAGTMIAELEVYHLDDGE</sequence>
<evidence type="ECO:0000259" key="1">
    <source>
        <dbReference type="Pfam" id="PF18120"/>
    </source>
</evidence>
<dbReference type="GO" id="GO:0016787">
    <property type="term" value="F:hydrolase activity"/>
    <property type="evidence" value="ECO:0007669"/>
    <property type="project" value="UniProtKB-KW"/>
</dbReference>
<keyword evidence="3" id="KW-1185">Reference proteome</keyword>
<evidence type="ECO:0000313" key="2">
    <source>
        <dbReference type="EMBL" id="KAH7274697.1"/>
    </source>
</evidence>
<dbReference type="EMBL" id="JAGTJS010000001">
    <property type="protein sequence ID" value="KAH7274697.1"/>
    <property type="molecule type" value="Genomic_DNA"/>
</dbReference>
<evidence type="ECO:0000313" key="3">
    <source>
        <dbReference type="Proteomes" id="UP000736672"/>
    </source>
</evidence>
<dbReference type="InterPro" id="IPR017853">
    <property type="entry name" value="GH"/>
</dbReference>
<dbReference type="InterPro" id="IPR040719">
    <property type="entry name" value="DUF5597"/>
</dbReference>
<dbReference type="OrthoDB" id="1657402at2759"/>
<name>A0A9P9L5P5_FUSSL</name>
<dbReference type="AlphaFoldDB" id="A0A9P9L5P5"/>
<organism evidence="2 3">
    <name type="scientific">Fusarium solani</name>
    <name type="common">Filamentous fungus</name>
    <dbReference type="NCBI Taxonomy" id="169388"/>
    <lineage>
        <taxon>Eukaryota</taxon>
        <taxon>Fungi</taxon>
        <taxon>Dikarya</taxon>
        <taxon>Ascomycota</taxon>
        <taxon>Pezizomycotina</taxon>
        <taxon>Sordariomycetes</taxon>
        <taxon>Hypocreomycetidae</taxon>
        <taxon>Hypocreales</taxon>
        <taxon>Nectriaceae</taxon>
        <taxon>Fusarium</taxon>
        <taxon>Fusarium solani species complex</taxon>
    </lineage>
</organism>
<accession>A0A9P9L5P5</accession>